<dbReference type="Proteomes" id="UP001183202">
    <property type="component" value="Unassembled WGS sequence"/>
</dbReference>
<dbReference type="Gene3D" id="3.20.20.100">
    <property type="entry name" value="NADP-dependent oxidoreductase domain"/>
    <property type="match status" value="1"/>
</dbReference>
<dbReference type="PANTHER" id="PTHR43827">
    <property type="entry name" value="2,5-DIKETO-D-GLUCONIC ACID REDUCTASE"/>
    <property type="match status" value="1"/>
</dbReference>
<dbReference type="EMBL" id="JAVREJ010000007">
    <property type="protein sequence ID" value="MDT0350452.1"/>
    <property type="molecule type" value="Genomic_DNA"/>
</dbReference>
<accession>A0ABU2N935</accession>
<keyword evidence="2" id="KW-0521">NADP</keyword>
<feature type="domain" description="NADP-dependent oxidoreductase" evidence="4">
    <location>
        <begin position="19"/>
        <end position="263"/>
    </location>
</feature>
<keyword evidence="3" id="KW-0560">Oxidoreductase</keyword>
<reference evidence="6" key="1">
    <citation type="submission" date="2023-07" db="EMBL/GenBank/DDBJ databases">
        <title>30 novel species of actinomycetes from the DSMZ collection.</title>
        <authorList>
            <person name="Nouioui I."/>
        </authorList>
    </citation>
    <scope>NUCLEOTIDE SEQUENCE [LARGE SCALE GENOMIC DNA]</scope>
    <source>
        <strain evidence="6">DSM 45834</strain>
    </source>
</reference>
<dbReference type="RefSeq" id="WP_311556484.1">
    <property type="nucleotide sequence ID" value="NZ_JAVREJ010000007.1"/>
</dbReference>
<dbReference type="PANTHER" id="PTHR43827:SF3">
    <property type="entry name" value="NADP-DEPENDENT OXIDOREDUCTASE DOMAIN-CONTAINING PROTEIN"/>
    <property type="match status" value="1"/>
</dbReference>
<evidence type="ECO:0000313" key="6">
    <source>
        <dbReference type="Proteomes" id="UP001183202"/>
    </source>
</evidence>
<evidence type="ECO:0000256" key="3">
    <source>
        <dbReference type="ARBA" id="ARBA00023002"/>
    </source>
</evidence>
<protein>
    <submittedName>
        <fullName evidence="5">Aldo/keto reductase</fullName>
    </submittedName>
</protein>
<dbReference type="InterPro" id="IPR023210">
    <property type="entry name" value="NADP_OxRdtase_dom"/>
</dbReference>
<evidence type="ECO:0000256" key="2">
    <source>
        <dbReference type="ARBA" id="ARBA00022857"/>
    </source>
</evidence>
<dbReference type="PROSITE" id="PS00063">
    <property type="entry name" value="ALDOKETO_REDUCTASE_3"/>
    <property type="match status" value="1"/>
</dbReference>
<name>A0ABU2N935_9PSEU</name>
<dbReference type="SUPFAM" id="SSF51430">
    <property type="entry name" value="NAD(P)-linked oxidoreductase"/>
    <property type="match status" value="1"/>
</dbReference>
<dbReference type="InterPro" id="IPR018170">
    <property type="entry name" value="Aldo/ket_reductase_CS"/>
</dbReference>
<sequence>MSTPAPTVALVNGGRIPQLGLGTWPLDDDGAEKAVATAVEAGYRLVDTAENYGNERGVGRGLRASGVPREELFVTTKFNRRWHSVDGAREAFERSAERLGVDYLDLLLVHWPNPDQRRYVQAFEGIVALLREGLVRAAGTSNFTPIQLQEAIDATGVTPDVNQIQLNPYVAQVPWREFAAERGIVVEGYSPLWRGRDLLDEPVVAEAARAHGKTPGQIVLRWHTQLGVVPVPKSADPQRQAENLAVFDFALTDDEMAALSALDRGSELATDPATFGH</sequence>
<dbReference type="PIRSF" id="PIRSF000097">
    <property type="entry name" value="AKR"/>
    <property type="match status" value="1"/>
</dbReference>
<comment type="similarity">
    <text evidence="1">Belongs to the aldo/keto reductase family.</text>
</comment>
<dbReference type="Pfam" id="PF00248">
    <property type="entry name" value="Aldo_ket_red"/>
    <property type="match status" value="1"/>
</dbReference>
<dbReference type="PROSITE" id="PS00798">
    <property type="entry name" value="ALDOKETO_REDUCTASE_1"/>
    <property type="match status" value="1"/>
</dbReference>
<keyword evidence="6" id="KW-1185">Reference proteome</keyword>
<evidence type="ECO:0000259" key="4">
    <source>
        <dbReference type="Pfam" id="PF00248"/>
    </source>
</evidence>
<organism evidence="5 6">
    <name type="scientific">Pseudonocardia charpentierae</name>
    <dbReference type="NCBI Taxonomy" id="3075545"/>
    <lineage>
        <taxon>Bacteria</taxon>
        <taxon>Bacillati</taxon>
        <taxon>Actinomycetota</taxon>
        <taxon>Actinomycetes</taxon>
        <taxon>Pseudonocardiales</taxon>
        <taxon>Pseudonocardiaceae</taxon>
        <taxon>Pseudonocardia</taxon>
    </lineage>
</organism>
<proteinExistence type="inferred from homology"/>
<evidence type="ECO:0000313" key="5">
    <source>
        <dbReference type="EMBL" id="MDT0350452.1"/>
    </source>
</evidence>
<gene>
    <name evidence="5" type="ORF">RM445_13040</name>
</gene>
<dbReference type="InterPro" id="IPR036812">
    <property type="entry name" value="NAD(P)_OxRdtase_dom_sf"/>
</dbReference>
<evidence type="ECO:0000256" key="1">
    <source>
        <dbReference type="ARBA" id="ARBA00007905"/>
    </source>
</evidence>
<dbReference type="PRINTS" id="PR00069">
    <property type="entry name" value="ALDKETRDTASE"/>
</dbReference>
<comment type="caution">
    <text evidence="5">The sequence shown here is derived from an EMBL/GenBank/DDBJ whole genome shotgun (WGS) entry which is preliminary data.</text>
</comment>
<dbReference type="InterPro" id="IPR020471">
    <property type="entry name" value="AKR"/>
</dbReference>